<dbReference type="Proteomes" id="UP000218272">
    <property type="component" value="Plasmid pSCLO_3"/>
</dbReference>
<evidence type="ECO:0000259" key="1">
    <source>
        <dbReference type="Pfam" id="PF21217"/>
    </source>
</evidence>
<dbReference type="KEGG" id="sclo:SCLO_3000860"/>
<name>A0A1E1F8B1_9SPHN</name>
<keyword evidence="2" id="KW-0614">Plasmid</keyword>
<dbReference type="Pfam" id="PF21217">
    <property type="entry name" value="PaaA2"/>
    <property type="match status" value="1"/>
</dbReference>
<dbReference type="Gene3D" id="6.20.450.20">
    <property type="match status" value="1"/>
</dbReference>
<organism evidence="2 3">
    <name type="scientific">Sphingobium cloacae</name>
    <dbReference type="NCBI Taxonomy" id="120107"/>
    <lineage>
        <taxon>Bacteria</taxon>
        <taxon>Pseudomonadati</taxon>
        <taxon>Pseudomonadota</taxon>
        <taxon>Alphaproteobacteria</taxon>
        <taxon>Sphingomonadales</taxon>
        <taxon>Sphingomonadaceae</taxon>
        <taxon>Sphingobium</taxon>
    </lineage>
</organism>
<dbReference type="EMBL" id="AP017657">
    <property type="protein sequence ID" value="BAV66753.1"/>
    <property type="molecule type" value="Genomic_DNA"/>
</dbReference>
<dbReference type="OrthoDB" id="9815501at2"/>
<accession>A0A1E1F8B1</accession>
<reference evidence="2 3" key="1">
    <citation type="submission" date="2016-10" db="EMBL/GenBank/DDBJ databases">
        <title>Complete Genome Sequence of the Nonylphenol-Degrading Bacterium Sphingobium cloacae JCM 10874T.</title>
        <authorList>
            <person name="Ootsuka M."/>
            <person name="Nishizawa T."/>
            <person name="Ohta H."/>
        </authorList>
    </citation>
    <scope>NUCLEOTIDE SEQUENCE [LARGE SCALE GENOMIC DNA]</scope>
    <source>
        <strain evidence="2 3">JCM 10874</strain>
        <plasmid evidence="3">psclo_3 dna</plasmid>
    </source>
</reference>
<evidence type="ECO:0000313" key="3">
    <source>
        <dbReference type="Proteomes" id="UP000218272"/>
    </source>
</evidence>
<dbReference type="AlphaFoldDB" id="A0A1E1F8B1"/>
<proteinExistence type="predicted"/>
<sequence length="127" mass="14478">MGGDMTDDELLDDNAAERAQAAALRDQARAGGLRFEAYLTKDQADWLLEQIERGRFADPSEAVFLTVQNFIEMEPHGDLRDELLRRRIQAAIDDPRPGIPHEEVCAKIEQWIAKPRPEPARWQRAAQ</sequence>
<protein>
    <recommendedName>
        <fullName evidence="1">Stability determinant domain-containing protein</fullName>
    </recommendedName>
</protein>
<feature type="domain" description="Stability determinant" evidence="1">
    <location>
        <begin position="84"/>
        <end position="106"/>
    </location>
</feature>
<keyword evidence="3" id="KW-1185">Reference proteome</keyword>
<gene>
    <name evidence="2" type="ORF">SCLO_3000860</name>
</gene>
<dbReference type="InterPro" id="IPR048851">
    <property type="entry name" value="PaaA2_dom"/>
</dbReference>
<evidence type="ECO:0000313" key="2">
    <source>
        <dbReference type="EMBL" id="BAV66753.1"/>
    </source>
</evidence>
<geneLocation type="plasmid" evidence="3">
    <name>psclo_3 dna</name>
</geneLocation>